<dbReference type="SMART" id="SM00387">
    <property type="entry name" value="HATPase_c"/>
    <property type="match status" value="1"/>
</dbReference>
<dbReference type="InterPro" id="IPR003594">
    <property type="entry name" value="HATPase_dom"/>
</dbReference>
<dbReference type="EC" id="2.7.13.3" evidence="3"/>
<feature type="domain" description="Histidine kinase" evidence="9">
    <location>
        <begin position="221"/>
        <end position="408"/>
    </location>
</feature>
<dbReference type="EMBL" id="CACVAS010000058">
    <property type="protein sequence ID" value="CAA6811454.1"/>
    <property type="molecule type" value="Genomic_DNA"/>
</dbReference>
<proteinExistence type="predicted"/>
<dbReference type="Gene3D" id="3.30.565.10">
    <property type="entry name" value="Histidine kinase-like ATPase, C-terminal domain"/>
    <property type="match status" value="1"/>
</dbReference>
<evidence type="ECO:0000256" key="4">
    <source>
        <dbReference type="ARBA" id="ARBA00022553"/>
    </source>
</evidence>
<dbReference type="CDD" id="cd00075">
    <property type="entry name" value="HATPase"/>
    <property type="match status" value="1"/>
</dbReference>
<feature type="transmembrane region" description="Helical" evidence="8">
    <location>
        <begin position="134"/>
        <end position="160"/>
    </location>
</feature>
<name>A0A6S6SZE5_9BACT</name>
<keyword evidence="8" id="KW-1133">Transmembrane helix</keyword>
<dbReference type="InterPro" id="IPR036097">
    <property type="entry name" value="HisK_dim/P_sf"/>
</dbReference>
<dbReference type="AlphaFoldDB" id="A0A6S6SZE5"/>
<feature type="transmembrane region" description="Helical" evidence="8">
    <location>
        <begin position="12"/>
        <end position="33"/>
    </location>
</feature>
<gene>
    <name evidence="10" type="ORF">HELGO_WM175</name>
</gene>
<dbReference type="Gene3D" id="1.10.287.130">
    <property type="match status" value="1"/>
</dbReference>
<evidence type="ECO:0000256" key="5">
    <source>
        <dbReference type="ARBA" id="ARBA00022679"/>
    </source>
</evidence>
<dbReference type="PANTHER" id="PTHR45528:SF12">
    <property type="entry name" value="SENSOR HISTIDINE KINASE ARSS"/>
    <property type="match status" value="1"/>
</dbReference>
<reference evidence="10" key="1">
    <citation type="submission" date="2020-01" db="EMBL/GenBank/DDBJ databases">
        <authorList>
            <person name="Meier V. D."/>
            <person name="Meier V D."/>
        </authorList>
    </citation>
    <scope>NUCLEOTIDE SEQUENCE</scope>
    <source>
        <strain evidence="10">HLG_WM_MAG_01</strain>
    </source>
</reference>
<dbReference type="SUPFAM" id="SSF47384">
    <property type="entry name" value="Homodimeric domain of signal transducing histidine kinase"/>
    <property type="match status" value="1"/>
</dbReference>
<dbReference type="PANTHER" id="PTHR45528">
    <property type="entry name" value="SENSOR HISTIDINE KINASE CPXA"/>
    <property type="match status" value="1"/>
</dbReference>
<dbReference type="Pfam" id="PF02518">
    <property type="entry name" value="HATPase_c"/>
    <property type="match status" value="1"/>
</dbReference>
<comment type="catalytic activity">
    <reaction evidence="1">
        <text>ATP + protein L-histidine = ADP + protein N-phospho-L-histidine.</text>
        <dbReference type="EC" id="2.7.13.3"/>
    </reaction>
</comment>
<dbReference type="PROSITE" id="PS50109">
    <property type="entry name" value="HIS_KIN"/>
    <property type="match status" value="1"/>
</dbReference>
<keyword evidence="7 8" id="KW-0472">Membrane</keyword>
<dbReference type="GO" id="GO:0016020">
    <property type="term" value="C:membrane"/>
    <property type="evidence" value="ECO:0007669"/>
    <property type="project" value="UniProtKB-SubCell"/>
</dbReference>
<dbReference type="SUPFAM" id="SSF55874">
    <property type="entry name" value="ATPase domain of HSP90 chaperone/DNA topoisomerase II/histidine kinase"/>
    <property type="match status" value="1"/>
</dbReference>
<evidence type="ECO:0000256" key="2">
    <source>
        <dbReference type="ARBA" id="ARBA00004141"/>
    </source>
</evidence>
<organism evidence="10">
    <name type="scientific">uncultured Sulfurovum sp</name>
    <dbReference type="NCBI Taxonomy" id="269237"/>
    <lineage>
        <taxon>Bacteria</taxon>
        <taxon>Pseudomonadati</taxon>
        <taxon>Campylobacterota</taxon>
        <taxon>Epsilonproteobacteria</taxon>
        <taxon>Campylobacterales</taxon>
        <taxon>Sulfurovaceae</taxon>
        <taxon>Sulfurovum</taxon>
        <taxon>environmental samples</taxon>
    </lineage>
</organism>
<dbReference type="NCBIfam" id="NF038389">
    <property type="entry name" value="ArsS_fam_HK"/>
    <property type="match status" value="1"/>
</dbReference>
<evidence type="ECO:0000259" key="9">
    <source>
        <dbReference type="PROSITE" id="PS50109"/>
    </source>
</evidence>
<accession>A0A6S6SZE5</accession>
<evidence type="ECO:0000256" key="8">
    <source>
        <dbReference type="SAM" id="Phobius"/>
    </source>
</evidence>
<sequence length="408" mass="47938">MRRESIFFKLNIMFAVALMATLLAGFSFAMHSIKKEHMDLFFKSRLIVKEMRITHQVPQALLEEFEFNQVHGLLKKEILHKSKKKKSHTKAMPKQMQKRFRAFEKHRKVLHYQGKRYIHLKTRHLNIVLEDRRSVWSCCPALILFFLGILILLIVMYMLLRKNLIPLKTLQEDIEKYGNGQEVRYQYIDKKDEVSLASNSFYASIEKVEQLRDSRQLFIRNIFHELNTPVTKGKILAEIVEEDKTKEMLNSIFTRLSILLKELAQMEKITSEDMTIVKKPIRIQELIDEASDLLYLDEPIKTNVSDQMIDADFSLMRIVFKNLIDNALKHGEDIEIQVSENTISFLSSGERLTEEIDHYIEPFSKNRQLDKAEGLGLGLYIVNEVLKKHEIVFSYTYKSGKNIFIISY</sequence>
<dbReference type="InterPro" id="IPR036890">
    <property type="entry name" value="HATPase_C_sf"/>
</dbReference>
<dbReference type="InterPro" id="IPR047994">
    <property type="entry name" value="ArsS-like"/>
</dbReference>
<evidence type="ECO:0000256" key="6">
    <source>
        <dbReference type="ARBA" id="ARBA00022777"/>
    </source>
</evidence>
<keyword evidence="4" id="KW-0597">Phosphoprotein</keyword>
<dbReference type="InterPro" id="IPR005467">
    <property type="entry name" value="His_kinase_dom"/>
</dbReference>
<keyword evidence="5" id="KW-0808">Transferase</keyword>
<keyword evidence="6" id="KW-0418">Kinase</keyword>
<evidence type="ECO:0000256" key="3">
    <source>
        <dbReference type="ARBA" id="ARBA00012438"/>
    </source>
</evidence>
<comment type="subcellular location">
    <subcellularLocation>
        <location evidence="2">Membrane</location>
        <topology evidence="2">Multi-pass membrane protein</topology>
    </subcellularLocation>
</comment>
<evidence type="ECO:0000313" key="10">
    <source>
        <dbReference type="EMBL" id="CAA6811454.1"/>
    </source>
</evidence>
<keyword evidence="8" id="KW-0812">Transmembrane</keyword>
<evidence type="ECO:0000256" key="7">
    <source>
        <dbReference type="ARBA" id="ARBA00023136"/>
    </source>
</evidence>
<dbReference type="GO" id="GO:0000155">
    <property type="term" value="F:phosphorelay sensor kinase activity"/>
    <property type="evidence" value="ECO:0007669"/>
    <property type="project" value="InterPro"/>
</dbReference>
<evidence type="ECO:0000256" key="1">
    <source>
        <dbReference type="ARBA" id="ARBA00000085"/>
    </source>
</evidence>
<protein>
    <recommendedName>
        <fullName evidence="3">histidine kinase</fullName>
        <ecNumber evidence="3">2.7.13.3</ecNumber>
    </recommendedName>
</protein>
<dbReference type="InterPro" id="IPR050398">
    <property type="entry name" value="HssS/ArlS-like"/>
</dbReference>